<comment type="similarity">
    <text evidence="1">Belongs to the acyl-ACP thioesterase family.</text>
</comment>
<evidence type="ECO:0000256" key="3">
    <source>
        <dbReference type="ARBA" id="ARBA00022801"/>
    </source>
</evidence>
<keyword evidence="7" id="KW-0275">Fatty acid biosynthesis</keyword>
<name>A0A0P6XKF7_9CHLR</name>
<evidence type="ECO:0000256" key="7">
    <source>
        <dbReference type="ARBA" id="ARBA00023160"/>
    </source>
</evidence>
<evidence type="ECO:0008006" key="12">
    <source>
        <dbReference type="Google" id="ProtNLM"/>
    </source>
</evidence>
<dbReference type="Pfam" id="PF01643">
    <property type="entry name" value="Acyl-ACP_TE"/>
    <property type="match status" value="1"/>
</dbReference>
<dbReference type="PANTHER" id="PTHR31727:SF6">
    <property type="entry name" value="OLEOYL-ACYL CARRIER PROTEIN THIOESTERASE 1, CHLOROPLASTIC"/>
    <property type="match status" value="1"/>
</dbReference>
<evidence type="ECO:0000313" key="11">
    <source>
        <dbReference type="Proteomes" id="UP000050417"/>
    </source>
</evidence>
<evidence type="ECO:0000259" key="8">
    <source>
        <dbReference type="Pfam" id="PF01643"/>
    </source>
</evidence>
<feature type="domain" description="Acyl-ACP thioesterase N-terminal hotdog" evidence="8">
    <location>
        <begin position="5"/>
        <end position="122"/>
    </location>
</feature>
<keyword evidence="11" id="KW-1185">Reference proteome</keyword>
<keyword evidence="2" id="KW-0444">Lipid biosynthesis</keyword>
<dbReference type="CDD" id="cd00586">
    <property type="entry name" value="4HBT"/>
    <property type="match status" value="1"/>
</dbReference>
<dbReference type="OrthoDB" id="9801517at2"/>
<evidence type="ECO:0000256" key="2">
    <source>
        <dbReference type="ARBA" id="ARBA00022516"/>
    </source>
</evidence>
<dbReference type="InterPro" id="IPR029069">
    <property type="entry name" value="HotDog_dom_sf"/>
</dbReference>
<proteinExistence type="inferred from homology"/>
<protein>
    <recommendedName>
        <fullName evidence="12">Acyl-ACP thioesterase</fullName>
    </recommendedName>
</protein>
<keyword evidence="4" id="KW-0276">Fatty acid metabolism</keyword>
<dbReference type="EMBL" id="LGCL01000025">
    <property type="protein sequence ID" value="KPL76495.1"/>
    <property type="molecule type" value="Genomic_DNA"/>
</dbReference>
<dbReference type="Gene3D" id="3.10.129.10">
    <property type="entry name" value="Hotdog Thioesterase"/>
    <property type="match status" value="1"/>
</dbReference>
<evidence type="ECO:0000256" key="1">
    <source>
        <dbReference type="ARBA" id="ARBA00006500"/>
    </source>
</evidence>
<dbReference type="PANTHER" id="PTHR31727">
    <property type="entry name" value="OLEOYL-ACYL CARRIER PROTEIN THIOESTERASE 1, CHLOROPLASTIC"/>
    <property type="match status" value="1"/>
</dbReference>
<dbReference type="GO" id="GO:0016297">
    <property type="term" value="F:fatty acyl-[ACP] hydrolase activity"/>
    <property type="evidence" value="ECO:0007669"/>
    <property type="project" value="InterPro"/>
</dbReference>
<evidence type="ECO:0000256" key="4">
    <source>
        <dbReference type="ARBA" id="ARBA00022832"/>
    </source>
</evidence>
<organism evidence="10 11">
    <name type="scientific">Ornatilinea apprima</name>
    <dbReference type="NCBI Taxonomy" id="1134406"/>
    <lineage>
        <taxon>Bacteria</taxon>
        <taxon>Bacillati</taxon>
        <taxon>Chloroflexota</taxon>
        <taxon>Anaerolineae</taxon>
        <taxon>Anaerolineales</taxon>
        <taxon>Anaerolineaceae</taxon>
        <taxon>Ornatilinea</taxon>
    </lineage>
</organism>
<dbReference type="Pfam" id="PF20791">
    <property type="entry name" value="Acyl-ACP_TE_C"/>
    <property type="match status" value="1"/>
</dbReference>
<evidence type="ECO:0000313" key="10">
    <source>
        <dbReference type="EMBL" id="KPL76495.1"/>
    </source>
</evidence>
<evidence type="ECO:0000256" key="6">
    <source>
        <dbReference type="ARBA" id="ARBA00023098"/>
    </source>
</evidence>
<keyword evidence="6" id="KW-0443">Lipid metabolism</keyword>
<dbReference type="InterPro" id="IPR049427">
    <property type="entry name" value="Acyl-ACP_TE_C"/>
</dbReference>
<dbReference type="InterPro" id="IPR002864">
    <property type="entry name" value="Acyl-ACP_thioesterase_NHD"/>
</dbReference>
<accession>A0A0P6XKF7</accession>
<sequence length="245" mass="27702">MIQTVWTEVVEVQTHETDLLQRWRPSGLFRAIQTAGQHHASHLGYDYREMLLQNQSWVLARVRVEFERFPQAGEKITIQTWPKCIQQKLFFVRDFWITDASDQLVARASSAFVLIDTQARRILPPRALGGDLPSLPEKAAISSPLEKIVEVGQPSQALVRTAGYSVVDLMGHVNNAVYVDWVCDALPSSYFQERHLAAVQVNYNKEVRPAESVSIQVGQLDGQMSLKGVNQTTGEIAFEAQVEWR</sequence>
<keyword evidence="3" id="KW-0378">Hydrolase</keyword>
<keyword evidence="5" id="KW-0809">Transit peptide</keyword>
<dbReference type="AlphaFoldDB" id="A0A0P6XKF7"/>
<dbReference type="RefSeq" id="WP_075063063.1">
    <property type="nucleotide sequence ID" value="NZ_LGCL01000025.1"/>
</dbReference>
<feature type="domain" description="Acyl-ACP thioesterase-like C-terminal" evidence="9">
    <location>
        <begin position="164"/>
        <end position="245"/>
    </location>
</feature>
<dbReference type="Proteomes" id="UP000050417">
    <property type="component" value="Unassembled WGS sequence"/>
</dbReference>
<gene>
    <name evidence="10" type="ORF">ADN00_11010</name>
</gene>
<evidence type="ECO:0000256" key="5">
    <source>
        <dbReference type="ARBA" id="ARBA00022946"/>
    </source>
</evidence>
<evidence type="ECO:0000259" key="9">
    <source>
        <dbReference type="Pfam" id="PF20791"/>
    </source>
</evidence>
<comment type="caution">
    <text evidence="10">The sequence shown here is derived from an EMBL/GenBank/DDBJ whole genome shotgun (WGS) entry which is preliminary data.</text>
</comment>
<dbReference type="InterPro" id="IPR045023">
    <property type="entry name" value="FATA/B"/>
</dbReference>
<dbReference type="SUPFAM" id="SSF54637">
    <property type="entry name" value="Thioesterase/thiol ester dehydrase-isomerase"/>
    <property type="match status" value="2"/>
</dbReference>
<dbReference type="GO" id="GO:0000036">
    <property type="term" value="F:acyl carrier activity"/>
    <property type="evidence" value="ECO:0007669"/>
    <property type="project" value="TreeGrafter"/>
</dbReference>
<reference evidence="10 11" key="1">
    <citation type="submission" date="2015-07" db="EMBL/GenBank/DDBJ databases">
        <title>Genome sequence of Ornatilinea apprima DSM 23815.</title>
        <authorList>
            <person name="Hemp J."/>
            <person name="Ward L.M."/>
            <person name="Pace L.A."/>
            <person name="Fischer W.W."/>
        </authorList>
    </citation>
    <scope>NUCLEOTIDE SEQUENCE [LARGE SCALE GENOMIC DNA]</scope>
    <source>
        <strain evidence="10 11">P3M-1</strain>
    </source>
</reference>